<dbReference type="InterPro" id="IPR027417">
    <property type="entry name" value="P-loop_NTPase"/>
</dbReference>
<accession>A0A916QFP2</accession>
<dbReference type="HAMAP" id="MF_00376">
    <property type="entry name" value="Dephospho_CoA_kinase"/>
    <property type="match status" value="1"/>
</dbReference>
<evidence type="ECO:0000256" key="2">
    <source>
        <dbReference type="ARBA" id="ARBA00022490"/>
    </source>
</evidence>
<keyword evidence="7 8" id="KW-0173">Coenzyme A biosynthesis</keyword>
<dbReference type="Gene3D" id="3.40.50.300">
    <property type="entry name" value="P-loop containing nucleotide triphosphate hydrolases"/>
    <property type="match status" value="1"/>
</dbReference>
<comment type="catalytic activity">
    <reaction evidence="8">
        <text>3'-dephospho-CoA + ATP = ADP + CoA + H(+)</text>
        <dbReference type="Rhea" id="RHEA:18245"/>
        <dbReference type="ChEBI" id="CHEBI:15378"/>
        <dbReference type="ChEBI" id="CHEBI:30616"/>
        <dbReference type="ChEBI" id="CHEBI:57287"/>
        <dbReference type="ChEBI" id="CHEBI:57328"/>
        <dbReference type="ChEBI" id="CHEBI:456216"/>
        <dbReference type="EC" id="2.7.1.24"/>
    </reaction>
</comment>
<keyword evidence="4 8" id="KW-0547">Nucleotide-binding</keyword>
<keyword evidence="11" id="KW-1185">Reference proteome</keyword>
<dbReference type="CDD" id="cd02022">
    <property type="entry name" value="DPCK"/>
    <property type="match status" value="1"/>
</dbReference>
<keyword evidence="5 8" id="KW-0418">Kinase</keyword>
<comment type="caution">
    <text evidence="10">The sequence shown here is derived from an EMBL/GenBank/DDBJ whole genome shotgun (WGS) entry which is preliminary data.</text>
</comment>
<name>A0A916QFP2_9BACL</name>
<organism evidence="10 11">
    <name type="scientific">Insulibacter thermoxylanivorax</name>
    <dbReference type="NCBI Taxonomy" id="2749268"/>
    <lineage>
        <taxon>Bacteria</taxon>
        <taxon>Bacillati</taxon>
        <taxon>Bacillota</taxon>
        <taxon>Bacilli</taxon>
        <taxon>Bacillales</taxon>
        <taxon>Paenibacillaceae</taxon>
        <taxon>Insulibacter</taxon>
    </lineage>
</organism>
<evidence type="ECO:0000313" key="11">
    <source>
        <dbReference type="Proteomes" id="UP000654993"/>
    </source>
</evidence>
<evidence type="ECO:0000256" key="8">
    <source>
        <dbReference type="HAMAP-Rule" id="MF_00376"/>
    </source>
</evidence>
<dbReference type="SUPFAM" id="SSF52540">
    <property type="entry name" value="P-loop containing nucleoside triphosphate hydrolases"/>
    <property type="match status" value="1"/>
</dbReference>
<comment type="subcellular location">
    <subcellularLocation>
        <location evidence="8">Cytoplasm</location>
    </subcellularLocation>
</comment>
<dbReference type="EC" id="2.7.1.24" evidence="8 9"/>
<evidence type="ECO:0000256" key="6">
    <source>
        <dbReference type="ARBA" id="ARBA00022840"/>
    </source>
</evidence>
<evidence type="ECO:0000256" key="4">
    <source>
        <dbReference type="ARBA" id="ARBA00022741"/>
    </source>
</evidence>
<dbReference type="GO" id="GO:0015937">
    <property type="term" value="P:coenzyme A biosynthetic process"/>
    <property type="evidence" value="ECO:0007669"/>
    <property type="project" value="UniProtKB-UniRule"/>
</dbReference>
<evidence type="ECO:0000256" key="5">
    <source>
        <dbReference type="ARBA" id="ARBA00022777"/>
    </source>
</evidence>
<dbReference type="InterPro" id="IPR001977">
    <property type="entry name" value="Depp_CoAkinase"/>
</dbReference>
<dbReference type="Pfam" id="PF01121">
    <property type="entry name" value="CoaE"/>
    <property type="match status" value="1"/>
</dbReference>
<evidence type="ECO:0000256" key="1">
    <source>
        <dbReference type="ARBA" id="ARBA00009018"/>
    </source>
</evidence>
<dbReference type="GO" id="GO:0005737">
    <property type="term" value="C:cytoplasm"/>
    <property type="evidence" value="ECO:0007669"/>
    <property type="project" value="UniProtKB-SubCell"/>
</dbReference>
<dbReference type="EMBL" id="BMAQ01000010">
    <property type="protein sequence ID" value="GFR38064.1"/>
    <property type="molecule type" value="Genomic_DNA"/>
</dbReference>
<evidence type="ECO:0000256" key="9">
    <source>
        <dbReference type="NCBIfam" id="TIGR00152"/>
    </source>
</evidence>
<dbReference type="GO" id="GO:0004140">
    <property type="term" value="F:dephospho-CoA kinase activity"/>
    <property type="evidence" value="ECO:0007669"/>
    <property type="project" value="UniProtKB-UniRule"/>
</dbReference>
<gene>
    <name evidence="8 10" type="primary">coaE</name>
    <name evidence="10" type="ORF">PRECH8_13600</name>
</gene>
<evidence type="ECO:0000256" key="7">
    <source>
        <dbReference type="ARBA" id="ARBA00022993"/>
    </source>
</evidence>
<dbReference type="AlphaFoldDB" id="A0A916QFP2"/>
<feature type="binding site" evidence="8">
    <location>
        <begin position="10"/>
        <end position="15"/>
    </location>
    <ligand>
        <name>ATP</name>
        <dbReference type="ChEBI" id="CHEBI:30616"/>
    </ligand>
</feature>
<reference evidence="10" key="2">
    <citation type="journal article" date="2021" name="Data Brief">
        <title>Draft genome sequence data of the facultative, thermophilic, xylanolytic bacterium Paenibacillus sp. strain DA-C8.</title>
        <authorList>
            <person name="Chhe C."/>
            <person name="Uke A."/>
            <person name="Baramee S."/>
            <person name="Ungkulpasvich U."/>
            <person name="Tachaapaikoon C."/>
            <person name="Pason P."/>
            <person name="Waeonukul R."/>
            <person name="Ratanakhanokchai K."/>
            <person name="Kosugi A."/>
        </authorList>
    </citation>
    <scope>NUCLEOTIDE SEQUENCE</scope>
    <source>
        <strain evidence="10">DA-C8</strain>
    </source>
</reference>
<comment type="function">
    <text evidence="8">Catalyzes the phosphorylation of the 3'-hydroxyl group of dephosphocoenzyme A to form coenzyme A.</text>
</comment>
<evidence type="ECO:0000256" key="3">
    <source>
        <dbReference type="ARBA" id="ARBA00022679"/>
    </source>
</evidence>
<keyword evidence="3 8" id="KW-0808">Transferase</keyword>
<comment type="similarity">
    <text evidence="1 8">Belongs to the CoaE family.</text>
</comment>
<comment type="pathway">
    <text evidence="8">Cofactor biosynthesis; coenzyme A biosynthesis; CoA from (R)-pantothenate: step 5/5.</text>
</comment>
<sequence>MIIGLTGGIASGKSTVSRMLEERGAIIVDADRISREIVMPGSPVLQTIAEEFGADLIREDGTLDRKLLGAMIFADEHKRLRLNKIMHPPIRAEMQRRISEFESRHPERLIVADIPLLYESNLQHMFPEVMVVYVPMSLQLERLMKRDGLTEKEAMARIRAQMPIEDKRRLADIVIDNSQDLEATAEQLDQFMKRKGLR</sequence>
<keyword evidence="2 8" id="KW-0963">Cytoplasm</keyword>
<dbReference type="GO" id="GO:0005524">
    <property type="term" value="F:ATP binding"/>
    <property type="evidence" value="ECO:0007669"/>
    <property type="project" value="UniProtKB-UniRule"/>
</dbReference>
<dbReference type="PANTHER" id="PTHR10695">
    <property type="entry name" value="DEPHOSPHO-COA KINASE-RELATED"/>
    <property type="match status" value="1"/>
</dbReference>
<evidence type="ECO:0000313" key="10">
    <source>
        <dbReference type="EMBL" id="GFR38064.1"/>
    </source>
</evidence>
<dbReference type="Proteomes" id="UP000654993">
    <property type="component" value="Unassembled WGS sequence"/>
</dbReference>
<dbReference type="PROSITE" id="PS51219">
    <property type="entry name" value="DPCK"/>
    <property type="match status" value="1"/>
</dbReference>
<reference evidence="10" key="1">
    <citation type="submission" date="2020-08" db="EMBL/GenBank/DDBJ databases">
        <authorList>
            <person name="Uke A."/>
            <person name="Chhe C."/>
            <person name="Baramee S."/>
            <person name="Kosugi A."/>
        </authorList>
    </citation>
    <scope>NUCLEOTIDE SEQUENCE</scope>
    <source>
        <strain evidence="10">DA-C8</strain>
    </source>
</reference>
<dbReference type="PANTHER" id="PTHR10695:SF46">
    <property type="entry name" value="BIFUNCTIONAL COENZYME A SYNTHASE-RELATED"/>
    <property type="match status" value="1"/>
</dbReference>
<protein>
    <recommendedName>
        <fullName evidence="8 9">Dephospho-CoA kinase</fullName>
        <ecNumber evidence="8 9">2.7.1.24</ecNumber>
    </recommendedName>
    <alternativeName>
        <fullName evidence="8">Dephosphocoenzyme A kinase</fullName>
    </alternativeName>
</protein>
<dbReference type="NCBIfam" id="TIGR00152">
    <property type="entry name" value="dephospho-CoA kinase"/>
    <property type="match status" value="1"/>
</dbReference>
<proteinExistence type="inferred from homology"/>
<dbReference type="RefSeq" id="WP_200966333.1">
    <property type="nucleotide sequence ID" value="NZ_BMAQ01000010.1"/>
</dbReference>
<keyword evidence="6 8" id="KW-0067">ATP-binding</keyword>
<dbReference type="FunFam" id="3.40.50.300:FF:000991">
    <property type="entry name" value="Dephospho-CoA kinase"/>
    <property type="match status" value="1"/>
</dbReference>